<dbReference type="Gene3D" id="3.40.50.1580">
    <property type="entry name" value="Nucleoside phosphorylase domain"/>
    <property type="match status" value="1"/>
</dbReference>
<dbReference type="SUPFAM" id="SSF53167">
    <property type="entry name" value="Purine and uridine phosphorylases"/>
    <property type="match status" value="1"/>
</dbReference>
<name>A0A382IG10_9ZZZZ</name>
<feature type="non-terminal residue" evidence="2">
    <location>
        <position position="59"/>
    </location>
</feature>
<reference evidence="2" key="1">
    <citation type="submission" date="2018-05" db="EMBL/GenBank/DDBJ databases">
        <authorList>
            <person name="Lanie J.A."/>
            <person name="Ng W.-L."/>
            <person name="Kazmierczak K.M."/>
            <person name="Andrzejewski T.M."/>
            <person name="Davidsen T.M."/>
            <person name="Wayne K.J."/>
            <person name="Tettelin H."/>
            <person name="Glass J.I."/>
            <person name="Rusch D."/>
            <person name="Podicherti R."/>
            <person name="Tsui H.-C.T."/>
            <person name="Winkler M.E."/>
        </authorList>
    </citation>
    <scope>NUCLEOTIDE SEQUENCE</scope>
</reference>
<protein>
    <recommendedName>
        <fullName evidence="1">Nucleoside phosphorylase domain-containing protein</fullName>
    </recommendedName>
</protein>
<evidence type="ECO:0000259" key="1">
    <source>
        <dbReference type="Pfam" id="PF01048"/>
    </source>
</evidence>
<dbReference type="Pfam" id="PF01048">
    <property type="entry name" value="PNP_UDP_1"/>
    <property type="match status" value="1"/>
</dbReference>
<dbReference type="InterPro" id="IPR035994">
    <property type="entry name" value="Nucleoside_phosphorylase_sf"/>
</dbReference>
<dbReference type="GO" id="GO:0009116">
    <property type="term" value="P:nucleoside metabolic process"/>
    <property type="evidence" value="ECO:0007669"/>
    <property type="project" value="InterPro"/>
</dbReference>
<feature type="domain" description="Nucleoside phosphorylase" evidence="1">
    <location>
        <begin position="24"/>
        <end position="58"/>
    </location>
</feature>
<proteinExistence type="predicted"/>
<organism evidence="2">
    <name type="scientific">marine metagenome</name>
    <dbReference type="NCBI Taxonomy" id="408172"/>
    <lineage>
        <taxon>unclassified sequences</taxon>
        <taxon>metagenomes</taxon>
        <taxon>ecological metagenomes</taxon>
    </lineage>
</organism>
<dbReference type="GO" id="GO:0003824">
    <property type="term" value="F:catalytic activity"/>
    <property type="evidence" value="ECO:0007669"/>
    <property type="project" value="InterPro"/>
</dbReference>
<accession>A0A382IG10</accession>
<gene>
    <name evidence="2" type="ORF">METZ01_LOCUS251362</name>
</gene>
<evidence type="ECO:0000313" key="2">
    <source>
        <dbReference type="EMBL" id="SVB98508.1"/>
    </source>
</evidence>
<dbReference type="EMBL" id="UINC01067131">
    <property type="protein sequence ID" value="SVB98508.1"/>
    <property type="molecule type" value="Genomic_DNA"/>
</dbReference>
<dbReference type="InterPro" id="IPR000845">
    <property type="entry name" value="Nucleoside_phosphorylase_d"/>
</dbReference>
<sequence length="59" mass="6422">MRIIILSAIKDETHSLITEYEINHTGVGKVNAALSTLRTIKEDRPDLIINFGTAGSLNG</sequence>
<dbReference type="AlphaFoldDB" id="A0A382IG10"/>